<dbReference type="InterPro" id="IPR006129">
    <property type="entry name" value="AdhesinB"/>
</dbReference>
<dbReference type="GO" id="GO:0046872">
    <property type="term" value="F:metal ion binding"/>
    <property type="evidence" value="ECO:0007669"/>
    <property type="project" value="UniProtKB-KW"/>
</dbReference>
<evidence type="ECO:0000256" key="6">
    <source>
        <dbReference type="RuleBase" id="RU003512"/>
    </source>
</evidence>
<dbReference type="PRINTS" id="PR00690">
    <property type="entry name" value="ADHESNFAMILY"/>
</dbReference>
<comment type="subcellular location">
    <subcellularLocation>
        <location evidence="1">Cell envelope</location>
    </subcellularLocation>
</comment>
<dbReference type="AlphaFoldDB" id="B8IRL6"/>
<reference evidence="8 9" key="1">
    <citation type="submission" date="2009-01" db="EMBL/GenBank/DDBJ databases">
        <title>Complete sequence of chromosome of Methylobacterium nodulans ORS 2060.</title>
        <authorList>
            <consortium name="US DOE Joint Genome Institute"/>
            <person name="Lucas S."/>
            <person name="Copeland A."/>
            <person name="Lapidus A."/>
            <person name="Glavina del Rio T."/>
            <person name="Dalin E."/>
            <person name="Tice H."/>
            <person name="Bruce D."/>
            <person name="Goodwin L."/>
            <person name="Pitluck S."/>
            <person name="Sims D."/>
            <person name="Brettin T."/>
            <person name="Detter J.C."/>
            <person name="Han C."/>
            <person name="Larimer F."/>
            <person name="Land M."/>
            <person name="Hauser L."/>
            <person name="Kyrpides N."/>
            <person name="Ivanova N."/>
            <person name="Marx C.J."/>
            <person name="Richardson P."/>
        </authorList>
    </citation>
    <scope>NUCLEOTIDE SEQUENCE [LARGE SCALE GENOMIC DNA]</scope>
    <source>
        <strain evidence="9">LMG 21967 / CNCM I-2342 / ORS 2060</strain>
    </source>
</reference>
<evidence type="ECO:0000313" key="9">
    <source>
        <dbReference type="Proteomes" id="UP000008207"/>
    </source>
</evidence>
<dbReference type="HOGENOM" id="CLU_016838_1_1_5"/>
<dbReference type="KEGG" id="mno:Mnod_5737"/>
<dbReference type="InterPro" id="IPR006128">
    <property type="entry name" value="Lipoprotein_PsaA-like"/>
</dbReference>
<dbReference type="GO" id="GO:0030001">
    <property type="term" value="P:metal ion transport"/>
    <property type="evidence" value="ECO:0007669"/>
    <property type="project" value="InterPro"/>
</dbReference>
<keyword evidence="9" id="KW-1185">Reference proteome</keyword>
<dbReference type="PRINTS" id="PR00691">
    <property type="entry name" value="ADHESINB"/>
</dbReference>
<dbReference type="Pfam" id="PF01297">
    <property type="entry name" value="ZnuA"/>
    <property type="match status" value="1"/>
</dbReference>
<dbReference type="OrthoDB" id="9793396at2"/>
<dbReference type="InterPro" id="IPR050492">
    <property type="entry name" value="Bact_metal-bind_prot9"/>
</dbReference>
<dbReference type="STRING" id="460265.Mnod_5737"/>
<gene>
    <name evidence="8" type="ordered locus">Mnod_5737</name>
</gene>
<dbReference type="EMBL" id="CP001349">
    <property type="protein sequence ID" value="ACL60566.1"/>
    <property type="molecule type" value="Genomic_DNA"/>
</dbReference>
<dbReference type="InterPro" id="IPR006127">
    <property type="entry name" value="ZnuA-like"/>
</dbReference>
<keyword evidence="3 6" id="KW-0813">Transport</keyword>
<keyword evidence="5 7" id="KW-0732">Signal</keyword>
<dbReference type="eggNOG" id="COG0803">
    <property type="taxonomic scope" value="Bacteria"/>
</dbReference>
<comment type="similarity">
    <text evidence="2 6">Belongs to the bacterial solute-binding protein 9 family.</text>
</comment>
<feature type="chain" id="PRO_5002871880" evidence="7">
    <location>
        <begin position="20"/>
        <end position="302"/>
    </location>
</feature>
<dbReference type="PANTHER" id="PTHR42953">
    <property type="entry name" value="HIGH-AFFINITY ZINC UPTAKE SYSTEM PROTEIN ZNUA-RELATED"/>
    <property type="match status" value="1"/>
</dbReference>
<keyword evidence="4" id="KW-0479">Metal-binding</keyword>
<evidence type="ECO:0000256" key="4">
    <source>
        <dbReference type="ARBA" id="ARBA00022723"/>
    </source>
</evidence>
<evidence type="ECO:0000256" key="2">
    <source>
        <dbReference type="ARBA" id="ARBA00011028"/>
    </source>
</evidence>
<dbReference type="Gene3D" id="3.40.50.1980">
    <property type="entry name" value="Nitrogenase molybdenum iron protein domain"/>
    <property type="match status" value="2"/>
</dbReference>
<feature type="signal peptide" evidence="7">
    <location>
        <begin position="1"/>
        <end position="19"/>
    </location>
</feature>
<organism evidence="8 9">
    <name type="scientific">Methylobacterium nodulans (strain LMG 21967 / CNCM I-2342 / ORS 2060)</name>
    <dbReference type="NCBI Taxonomy" id="460265"/>
    <lineage>
        <taxon>Bacteria</taxon>
        <taxon>Pseudomonadati</taxon>
        <taxon>Pseudomonadota</taxon>
        <taxon>Alphaproteobacteria</taxon>
        <taxon>Hyphomicrobiales</taxon>
        <taxon>Methylobacteriaceae</taxon>
        <taxon>Methylobacterium</taxon>
    </lineage>
</organism>
<dbReference type="GO" id="GO:0030313">
    <property type="term" value="C:cell envelope"/>
    <property type="evidence" value="ECO:0007669"/>
    <property type="project" value="UniProtKB-SubCell"/>
</dbReference>
<dbReference type="RefSeq" id="WP_015932165.1">
    <property type="nucleotide sequence ID" value="NC_011894.1"/>
</dbReference>
<protein>
    <submittedName>
        <fullName evidence="8">Periplasmic solute binding protein</fullName>
    </submittedName>
</protein>
<dbReference type="PANTHER" id="PTHR42953:SF1">
    <property type="entry name" value="METAL-BINDING PROTEIN HI_0362-RELATED"/>
    <property type="match status" value="1"/>
</dbReference>
<dbReference type="GO" id="GO:0007155">
    <property type="term" value="P:cell adhesion"/>
    <property type="evidence" value="ECO:0007669"/>
    <property type="project" value="InterPro"/>
</dbReference>
<evidence type="ECO:0000256" key="5">
    <source>
        <dbReference type="ARBA" id="ARBA00022729"/>
    </source>
</evidence>
<name>B8IRL6_METNO</name>
<evidence type="ECO:0000313" key="8">
    <source>
        <dbReference type="EMBL" id="ACL60566.1"/>
    </source>
</evidence>
<accession>B8IRL6</accession>
<evidence type="ECO:0000256" key="1">
    <source>
        <dbReference type="ARBA" id="ARBA00004196"/>
    </source>
</evidence>
<evidence type="ECO:0000256" key="3">
    <source>
        <dbReference type="ARBA" id="ARBA00022448"/>
    </source>
</evidence>
<dbReference type="CDD" id="cd01137">
    <property type="entry name" value="PsaA"/>
    <property type="match status" value="1"/>
</dbReference>
<dbReference type="SUPFAM" id="SSF53807">
    <property type="entry name" value="Helical backbone' metal receptor"/>
    <property type="match status" value="1"/>
</dbReference>
<sequence>MNRRLACLMVALLPFGVAAAPARAAERVKVTASFSILGDMVHQVGGDRVEVTALVGPNGDAHVYEPTPTDAKGLAASKLLVLNGLGLEGWITRLEKASGFKGQTVIASKGIKPQQMEDDEHGHKMVTDPHAWQNLANGRIYAQNIRDGLIKADPDGKATYEANAAKFIAAIDALEPEVRREIGRIPEGHRKMITTHDAFGYFGTAYGMAFVAPEGISTDSEATAQEVAKIIRQIRAEKIPAVFVENITDKRLLEQISRETGAKIGGTLYSDALSPPDGPAGTYLDMFRSNVKTIVAALAPAS</sequence>
<evidence type="ECO:0000256" key="7">
    <source>
        <dbReference type="SAM" id="SignalP"/>
    </source>
</evidence>
<proteinExistence type="inferred from homology"/>
<dbReference type="Proteomes" id="UP000008207">
    <property type="component" value="Chromosome"/>
</dbReference>